<proteinExistence type="predicted"/>
<name>A0AAD1YR91_9LAMI</name>
<dbReference type="Proteomes" id="UP000834106">
    <property type="component" value="Chromosome 2"/>
</dbReference>
<protein>
    <submittedName>
        <fullName evidence="1">Uncharacterized protein</fullName>
    </submittedName>
</protein>
<keyword evidence="2" id="KW-1185">Reference proteome</keyword>
<dbReference type="AlphaFoldDB" id="A0AAD1YR91"/>
<organism evidence="1 2">
    <name type="scientific">Fraxinus pennsylvanica</name>
    <dbReference type="NCBI Taxonomy" id="56036"/>
    <lineage>
        <taxon>Eukaryota</taxon>
        <taxon>Viridiplantae</taxon>
        <taxon>Streptophyta</taxon>
        <taxon>Embryophyta</taxon>
        <taxon>Tracheophyta</taxon>
        <taxon>Spermatophyta</taxon>
        <taxon>Magnoliopsida</taxon>
        <taxon>eudicotyledons</taxon>
        <taxon>Gunneridae</taxon>
        <taxon>Pentapetalae</taxon>
        <taxon>asterids</taxon>
        <taxon>lamiids</taxon>
        <taxon>Lamiales</taxon>
        <taxon>Oleaceae</taxon>
        <taxon>Oleeae</taxon>
        <taxon>Fraxinus</taxon>
    </lineage>
</organism>
<evidence type="ECO:0000313" key="1">
    <source>
        <dbReference type="EMBL" id="CAI9755525.1"/>
    </source>
</evidence>
<sequence>MLVPGASGDIPSHFLFPSQKIASIFTPPNKVKIPSQISSLSHLSISSSLCPAKTFFKSITSANPLQNPLTLNPLRLSERHQMLPPSAALPLFGSEMTSGYMTMSALLSAHNDSMYVLSIYCFDPRDYGKSSSGFD</sequence>
<evidence type="ECO:0000313" key="2">
    <source>
        <dbReference type="Proteomes" id="UP000834106"/>
    </source>
</evidence>
<gene>
    <name evidence="1" type="ORF">FPE_LOCUS2956</name>
</gene>
<reference evidence="1" key="1">
    <citation type="submission" date="2023-05" db="EMBL/GenBank/DDBJ databases">
        <authorList>
            <person name="Huff M."/>
        </authorList>
    </citation>
    <scope>NUCLEOTIDE SEQUENCE</scope>
</reference>
<dbReference type="EMBL" id="OU503037">
    <property type="protein sequence ID" value="CAI9755525.1"/>
    <property type="molecule type" value="Genomic_DNA"/>
</dbReference>
<accession>A0AAD1YR91</accession>